<dbReference type="Pfam" id="PF02779">
    <property type="entry name" value="Transket_pyr"/>
    <property type="match status" value="1"/>
</dbReference>
<name>A0A1F2WPG1_9ACTN</name>
<protein>
    <submittedName>
        <fullName evidence="5">Transketolase</fullName>
    </submittedName>
</protein>
<comment type="similarity">
    <text evidence="2">Belongs to the transketolase family.</text>
</comment>
<evidence type="ECO:0000256" key="3">
    <source>
        <dbReference type="ARBA" id="ARBA00023052"/>
    </source>
</evidence>
<dbReference type="GO" id="GO:0000287">
    <property type="term" value="F:magnesium ion binding"/>
    <property type="evidence" value="ECO:0007669"/>
    <property type="project" value="UniProtKB-ARBA"/>
</dbReference>
<proteinExistence type="inferred from homology"/>
<dbReference type="InterPro" id="IPR005475">
    <property type="entry name" value="Transketolase-like_Pyr-bd"/>
</dbReference>
<dbReference type="Gene3D" id="3.40.50.970">
    <property type="match status" value="1"/>
</dbReference>
<dbReference type="SMART" id="SM00861">
    <property type="entry name" value="Transket_pyr"/>
    <property type="match status" value="1"/>
</dbReference>
<evidence type="ECO:0000313" key="6">
    <source>
        <dbReference type="Proteomes" id="UP000177876"/>
    </source>
</evidence>
<dbReference type="InterPro" id="IPR029061">
    <property type="entry name" value="THDP-binding"/>
</dbReference>
<evidence type="ECO:0000259" key="4">
    <source>
        <dbReference type="SMART" id="SM00861"/>
    </source>
</evidence>
<dbReference type="InterPro" id="IPR033248">
    <property type="entry name" value="Transketolase_C"/>
</dbReference>
<comment type="caution">
    <text evidence="5">The sequence shown here is derived from an EMBL/GenBank/DDBJ whole genome shotgun (WGS) entry which is preliminary data.</text>
</comment>
<evidence type="ECO:0000256" key="1">
    <source>
        <dbReference type="ARBA" id="ARBA00001964"/>
    </source>
</evidence>
<dbReference type="CDD" id="cd07033">
    <property type="entry name" value="TPP_PYR_DXS_TK_like"/>
    <property type="match status" value="1"/>
</dbReference>
<dbReference type="Gene3D" id="3.40.50.920">
    <property type="match status" value="1"/>
</dbReference>
<dbReference type="Pfam" id="PF02780">
    <property type="entry name" value="Transketolase_C"/>
    <property type="match status" value="1"/>
</dbReference>
<dbReference type="AlphaFoldDB" id="A0A1F2WPG1"/>
<dbReference type="FunFam" id="3.40.50.970:FF:000129">
    <property type="entry name" value="Transketolase"/>
    <property type="match status" value="1"/>
</dbReference>
<dbReference type="PANTHER" id="PTHR43825:SF1">
    <property type="entry name" value="TRANSKETOLASE-LIKE PYRIMIDINE-BINDING DOMAIN-CONTAINING PROTEIN"/>
    <property type="match status" value="1"/>
</dbReference>
<feature type="domain" description="Transketolase-like pyrimidine-binding" evidence="4">
    <location>
        <begin position="7"/>
        <end position="172"/>
    </location>
</feature>
<reference evidence="5 6" key="1">
    <citation type="journal article" date="2016" name="Nat. Commun.">
        <title>Thousands of microbial genomes shed light on interconnected biogeochemical processes in an aquifer system.</title>
        <authorList>
            <person name="Anantharaman K."/>
            <person name="Brown C.T."/>
            <person name="Hug L.A."/>
            <person name="Sharon I."/>
            <person name="Castelle C.J."/>
            <person name="Probst A.J."/>
            <person name="Thomas B.C."/>
            <person name="Singh A."/>
            <person name="Wilkins M.J."/>
            <person name="Karaoz U."/>
            <person name="Brodie E.L."/>
            <person name="Williams K.H."/>
            <person name="Hubbard S.S."/>
            <person name="Banfield J.F."/>
        </authorList>
    </citation>
    <scope>NUCLEOTIDE SEQUENCE [LARGE SCALE GENOMIC DNA]</scope>
</reference>
<dbReference type="PANTHER" id="PTHR43825">
    <property type="entry name" value="PYRUVATE DEHYDROGENASE E1 COMPONENT"/>
    <property type="match status" value="1"/>
</dbReference>
<dbReference type="EMBL" id="MELK01000020">
    <property type="protein sequence ID" value="OFW58747.1"/>
    <property type="molecule type" value="Genomic_DNA"/>
</dbReference>
<dbReference type="SUPFAM" id="SSF52518">
    <property type="entry name" value="Thiamin diphosphate-binding fold (THDP-binding)"/>
    <property type="match status" value="1"/>
</dbReference>
<evidence type="ECO:0000256" key="2">
    <source>
        <dbReference type="ARBA" id="ARBA00007131"/>
    </source>
</evidence>
<dbReference type="SUPFAM" id="SSF52922">
    <property type="entry name" value="TK C-terminal domain-like"/>
    <property type="match status" value="1"/>
</dbReference>
<sequence>MADKGTKNTRDGYGDALLKLGEQDERIVVLDADLAKSTQTERFKLKWPDRFIDCGVAEQNLMAVAAGLATTNKIVFASTFAIFATGRAYDQVRNTISYSNLNVKICATHGGITVGEDGSSHQALEDIALMRVIPRMKVVVPADYYETREAVKVLAYIDGPAYIRLGRPKVPVIFDDDYRFEFGKARIMRPGSDVTILACGFLLHPALEAAEQLAAESIDAEVINLHTIKPLDKEGILASVAKTGKVITCEEHSVFGGVGGAVAELLGEEMPVPMRMIGIRDSFGTSGGVEELVEHFGLDSRHIAQTACSLCR</sequence>
<dbReference type="InterPro" id="IPR051157">
    <property type="entry name" value="PDH/Transketolase"/>
</dbReference>
<dbReference type="STRING" id="1797197.A2Y75_10670"/>
<gene>
    <name evidence="5" type="ORF">A2Y75_10670</name>
</gene>
<evidence type="ECO:0000313" key="5">
    <source>
        <dbReference type="EMBL" id="OFW58747.1"/>
    </source>
</evidence>
<dbReference type="InterPro" id="IPR009014">
    <property type="entry name" value="Transketo_C/PFOR_II"/>
</dbReference>
<keyword evidence="3" id="KW-0786">Thiamine pyrophosphate</keyword>
<dbReference type="Proteomes" id="UP000177876">
    <property type="component" value="Unassembled WGS sequence"/>
</dbReference>
<organism evidence="5 6">
    <name type="scientific">Candidatus Solincola sediminis</name>
    <dbReference type="NCBI Taxonomy" id="1797199"/>
    <lineage>
        <taxon>Bacteria</taxon>
        <taxon>Bacillati</taxon>
        <taxon>Actinomycetota</taxon>
        <taxon>Candidatus Geothermincolia</taxon>
        <taxon>Candidatus Geothermincolales</taxon>
        <taxon>Candidatus Geothermincolaceae</taxon>
        <taxon>Candidatus Solincola</taxon>
    </lineage>
</organism>
<accession>A0A1F2WPG1</accession>
<comment type="cofactor">
    <cofactor evidence="1">
        <name>thiamine diphosphate</name>
        <dbReference type="ChEBI" id="CHEBI:58937"/>
    </cofactor>
</comment>